<evidence type="ECO:0000313" key="1">
    <source>
        <dbReference type="EMBL" id="QJA66687.1"/>
    </source>
</evidence>
<protein>
    <recommendedName>
        <fullName evidence="2">Lectin/glucanase superfamily protein</fullName>
    </recommendedName>
</protein>
<dbReference type="EMBL" id="MT141558">
    <property type="protein sequence ID" value="QJA66687.1"/>
    <property type="molecule type" value="Genomic_DNA"/>
</dbReference>
<dbReference type="AlphaFoldDB" id="A0A6M3JCQ0"/>
<name>A0A6M3JCQ0_9ZZZZ</name>
<accession>A0A6M3JCQ0</accession>
<proteinExistence type="predicted"/>
<sequence>MKRFILAIVLVLAFCVDSWAINLRPYMQTPPEVQVFAKRVITDGGIVVDLEYCQKYTRLSKQLIIWDNMKFLGDANMGVQLDATGVSVQKLYDLSGNNNDATQATVGNQPVWTKNVQGGRAGMVFDGTKWMGHTYSAGAIPISMYGIASRSADNNYQIIVDYTSVGAILHGLGANTAGDTNWASFYEAWQSSSYSIKNTFRIITIIERSGTDIDLITNGNVETKSPPGYSTEGSNERRNIGSVDNGRIQNFYGSILTLGAIATTITTSQRTAIERHLNAYYAIY</sequence>
<gene>
    <name evidence="1" type="ORF">MM415B00340_0071</name>
</gene>
<organism evidence="1">
    <name type="scientific">viral metagenome</name>
    <dbReference type="NCBI Taxonomy" id="1070528"/>
    <lineage>
        <taxon>unclassified sequences</taxon>
        <taxon>metagenomes</taxon>
        <taxon>organismal metagenomes</taxon>
    </lineage>
</organism>
<evidence type="ECO:0008006" key="2">
    <source>
        <dbReference type="Google" id="ProtNLM"/>
    </source>
</evidence>
<reference evidence="1" key="1">
    <citation type="submission" date="2020-03" db="EMBL/GenBank/DDBJ databases">
        <title>The deep terrestrial virosphere.</title>
        <authorList>
            <person name="Holmfeldt K."/>
            <person name="Nilsson E."/>
            <person name="Simone D."/>
            <person name="Lopez-Fernandez M."/>
            <person name="Wu X."/>
            <person name="de Brujin I."/>
            <person name="Lundin D."/>
            <person name="Andersson A."/>
            <person name="Bertilsson S."/>
            <person name="Dopson M."/>
        </authorList>
    </citation>
    <scope>NUCLEOTIDE SEQUENCE</scope>
    <source>
        <strain evidence="1">MM415B00340</strain>
    </source>
</reference>